<evidence type="ECO:0008006" key="4">
    <source>
        <dbReference type="Google" id="ProtNLM"/>
    </source>
</evidence>
<sequence length="144" mass="17818">MFKLFEKLDGLFEVKQTKFTGSRIFVALCLMVVMLMSLPMYFKYENYRYQNYYNEYIEAKNLTFDYAEIHGKYPIGEKINLKKEKDLYGFLNNYLGDRQLYYINTDLIPEMKDFKYTYIFDTKYEYMYTSEFVVYKMRRWHLAR</sequence>
<evidence type="ECO:0000313" key="2">
    <source>
        <dbReference type="EMBL" id="MBM7614293.1"/>
    </source>
</evidence>
<reference evidence="2 3" key="1">
    <citation type="submission" date="2021-01" db="EMBL/GenBank/DDBJ databases">
        <title>Genomic Encyclopedia of Type Strains, Phase IV (KMG-IV): sequencing the most valuable type-strain genomes for metagenomic binning, comparative biology and taxonomic classification.</title>
        <authorList>
            <person name="Goeker M."/>
        </authorList>
    </citation>
    <scope>NUCLEOTIDE SEQUENCE [LARGE SCALE GENOMIC DNA]</scope>
    <source>
        <strain evidence="2 3">DSM 25890</strain>
    </source>
</reference>
<dbReference type="EMBL" id="JAFBEE010000003">
    <property type="protein sequence ID" value="MBM7614293.1"/>
    <property type="molecule type" value="Genomic_DNA"/>
</dbReference>
<dbReference type="Proteomes" id="UP001314796">
    <property type="component" value="Unassembled WGS sequence"/>
</dbReference>
<dbReference type="RefSeq" id="WP_204400570.1">
    <property type="nucleotide sequence ID" value="NZ_JAFBEE010000003.1"/>
</dbReference>
<keyword evidence="1" id="KW-1133">Transmembrane helix</keyword>
<evidence type="ECO:0000256" key="1">
    <source>
        <dbReference type="SAM" id="Phobius"/>
    </source>
</evidence>
<proteinExistence type="predicted"/>
<gene>
    <name evidence="2" type="ORF">JOC73_000804</name>
</gene>
<protein>
    <recommendedName>
        <fullName evidence="4">DUF3139 domain-containing protein</fullName>
    </recommendedName>
</protein>
<name>A0ABS2NMY2_9FIRM</name>
<keyword evidence="1" id="KW-0812">Transmembrane</keyword>
<feature type="transmembrane region" description="Helical" evidence="1">
    <location>
        <begin position="20"/>
        <end position="42"/>
    </location>
</feature>
<keyword evidence="1" id="KW-0472">Membrane</keyword>
<evidence type="ECO:0000313" key="3">
    <source>
        <dbReference type="Proteomes" id="UP001314796"/>
    </source>
</evidence>
<comment type="caution">
    <text evidence="2">The sequence shown here is derived from an EMBL/GenBank/DDBJ whole genome shotgun (WGS) entry which is preliminary data.</text>
</comment>
<keyword evidence="3" id="KW-1185">Reference proteome</keyword>
<organism evidence="2 3">
    <name type="scientific">Alkaliphilus hydrothermalis</name>
    <dbReference type="NCBI Taxonomy" id="1482730"/>
    <lineage>
        <taxon>Bacteria</taxon>
        <taxon>Bacillati</taxon>
        <taxon>Bacillota</taxon>
        <taxon>Clostridia</taxon>
        <taxon>Peptostreptococcales</taxon>
        <taxon>Natronincolaceae</taxon>
        <taxon>Alkaliphilus</taxon>
    </lineage>
</organism>
<accession>A0ABS2NMY2</accession>